<feature type="active site" evidence="2">
    <location>
        <position position="46"/>
    </location>
</feature>
<evidence type="ECO:0000256" key="2">
    <source>
        <dbReference type="PIRSR" id="PIRSR016184-1"/>
    </source>
</evidence>
<dbReference type="SUPFAM" id="SSF54506">
    <property type="entry name" value="Diaminopimelate epimerase-like"/>
    <property type="match status" value="1"/>
</dbReference>
<dbReference type="Proteomes" id="UP000596427">
    <property type="component" value="Chromosome"/>
</dbReference>
<dbReference type="PIRSF" id="PIRSF016184">
    <property type="entry name" value="PhzC_PhzF"/>
    <property type="match status" value="1"/>
</dbReference>
<name>A0A974SKG6_9HYPH</name>
<comment type="similarity">
    <text evidence="1">Belongs to the PhzF family.</text>
</comment>
<gene>
    <name evidence="3" type="ORF">EZH22_03655</name>
</gene>
<organism evidence="3 4">
    <name type="scientific">Xanthobacter dioxanivorans</name>
    <dbReference type="NCBI Taxonomy" id="2528964"/>
    <lineage>
        <taxon>Bacteria</taxon>
        <taxon>Pseudomonadati</taxon>
        <taxon>Pseudomonadota</taxon>
        <taxon>Alphaproteobacteria</taxon>
        <taxon>Hyphomicrobiales</taxon>
        <taxon>Xanthobacteraceae</taxon>
        <taxon>Xanthobacter</taxon>
    </lineage>
</organism>
<accession>A0A974SKG6</accession>
<dbReference type="InterPro" id="IPR003719">
    <property type="entry name" value="Phenazine_PhzF-like"/>
</dbReference>
<dbReference type="AlphaFoldDB" id="A0A974SKG6"/>
<dbReference type="PANTHER" id="PTHR13774:SF32">
    <property type="entry name" value="ANTISENSE-ENHANCING SEQUENCE 1"/>
    <property type="match status" value="1"/>
</dbReference>
<evidence type="ECO:0000256" key="1">
    <source>
        <dbReference type="ARBA" id="ARBA00008270"/>
    </source>
</evidence>
<sequence>MPRRYVTLDVFTSRPFGGNPLAVVLDAQGLDDAAMQQITREFNVSETVFVLPPKNPANRARIRIFTVAHEMPFAGHPTVGAAVLLALEDKLAKGTLRIEETIGTITCEVATQPADKGAGPRKGAAVFTAPRKGELESVDISRAACAEALSLDESDIGFDAHRPLVANAGVPFLFVPLANLTALARARPDEAAFIASLGGFGEALYLYTLDEEGDADFRARMFSPGLGTEEDPATGAAAAAFPWVLLDAENRVDGHHKVRIDQGFEMGRPSRIDLGFTVKGGQVQGATIGGGAVVVAEGVLHI</sequence>
<dbReference type="Pfam" id="PF02567">
    <property type="entry name" value="PhzC-PhzF"/>
    <property type="match status" value="1"/>
</dbReference>
<evidence type="ECO:0000313" key="3">
    <source>
        <dbReference type="EMBL" id="QRG07508.1"/>
    </source>
</evidence>
<dbReference type="NCBIfam" id="TIGR00654">
    <property type="entry name" value="PhzF_family"/>
    <property type="match status" value="1"/>
</dbReference>
<protein>
    <submittedName>
        <fullName evidence="3">PhzF family phenazine biosynthesis protein</fullName>
    </submittedName>
</protein>
<reference evidence="3 4" key="1">
    <citation type="submission" date="2020-10" db="EMBL/GenBank/DDBJ databases">
        <title>Degradation of 1,4-Dioxane by Xanthobacter sp. YN2, via a Novel Group-2 Soluble Di-Iron Monooxygenase.</title>
        <authorList>
            <person name="Ma F."/>
            <person name="Wang Y."/>
            <person name="Yang J."/>
            <person name="Guo H."/>
            <person name="Su D."/>
            <person name="Yu L."/>
        </authorList>
    </citation>
    <scope>NUCLEOTIDE SEQUENCE [LARGE SCALE GENOMIC DNA]</scope>
    <source>
        <strain evidence="3 4">YN2</strain>
    </source>
</reference>
<dbReference type="RefSeq" id="WP_203194424.1">
    <property type="nucleotide sequence ID" value="NZ_CP063362.1"/>
</dbReference>
<dbReference type="Gene3D" id="3.10.310.10">
    <property type="entry name" value="Diaminopimelate Epimerase, Chain A, domain 1"/>
    <property type="match status" value="2"/>
</dbReference>
<keyword evidence="4" id="KW-1185">Reference proteome</keyword>
<dbReference type="GO" id="GO:0005737">
    <property type="term" value="C:cytoplasm"/>
    <property type="evidence" value="ECO:0007669"/>
    <property type="project" value="TreeGrafter"/>
</dbReference>
<proteinExistence type="inferred from homology"/>
<dbReference type="PANTHER" id="PTHR13774">
    <property type="entry name" value="PHENAZINE BIOSYNTHESIS PROTEIN"/>
    <property type="match status" value="1"/>
</dbReference>
<dbReference type="KEGG" id="xdi:EZH22_03655"/>
<dbReference type="GO" id="GO:0016853">
    <property type="term" value="F:isomerase activity"/>
    <property type="evidence" value="ECO:0007669"/>
    <property type="project" value="TreeGrafter"/>
</dbReference>
<dbReference type="EMBL" id="CP063362">
    <property type="protein sequence ID" value="QRG07508.1"/>
    <property type="molecule type" value="Genomic_DNA"/>
</dbReference>
<evidence type="ECO:0000313" key="4">
    <source>
        <dbReference type="Proteomes" id="UP000596427"/>
    </source>
</evidence>